<dbReference type="PROSITE" id="PS51012">
    <property type="entry name" value="ABC_TM2"/>
    <property type="match status" value="1"/>
</dbReference>
<dbReference type="InterPro" id="IPR013525">
    <property type="entry name" value="ABC2_TM"/>
</dbReference>
<dbReference type="PIRSF" id="PIRSF006648">
    <property type="entry name" value="DrrB"/>
    <property type="match status" value="1"/>
</dbReference>
<evidence type="ECO:0000256" key="6">
    <source>
        <dbReference type="RuleBase" id="RU361157"/>
    </source>
</evidence>
<dbReference type="InterPro" id="IPR000412">
    <property type="entry name" value="ABC_2_transport"/>
</dbReference>
<organism evidence="8 9">
    <name type="scientific">Amycolatopsis antarctica</name>
    <dbReference type="NCBI Taxonomy" id="1854586"/>
    <lineage>
        <taxon>Bacteria</taxon>
        <taxon>Bacillati</taxon>
        <taxon>Actinomycetota</taxon>
        <taxon>Actinomycetes</taxon>
        <taxon>Pseudonocardiales</taxon>
        <taxon>Pseudonocardiaceae</taxon>
        <taxon>Amycolatopsis</taxon>
    </lineage>
</organism>
<dbReference type="EMBL" id="NKYE01000004">
    <property type="protein sequence ID" value="OZM73514.1"/>
    <property type="molecule type" value="Genomic_DNA"/>
</dbReference>
<evidence type="ECO:0000313" key="9">
    <source>
        <dbReference type="Proteomes" id="UP000242444"/>
    </source>
</evidence>
<keyword evidence="6" id="KW-0813">Transport</keyword>
<feature type="transmembrane region" description="Helical" evidence="6">
    <location>
        <begin position="227"/>
        <end position="247"/>
    </location>
</feature>
<evidence type="ECO:0000256" key="3">
    <source>
        <dbReference type="ARBA" id="ARBA00022989"/>
    </source>
</evidence>
<keyword evidence="2 6" id="KW-0812">Transmembrane</keyword>
<dbReference type="PANTHER" id="PTHR43229">
    <property type="entry name" value="NODULATION PROTEIN J"/>
    <property type="match status" value="1"/>
</dbReference>
<dbReference type="Pfam" id="PF01061">
    <property type="entry name" value="ABC2_membrane"/>
    <property type="match status" value="1"/>
</dbReference>
<keyword evidence="4 6" id="KW-0472">Membrane</keyword>
<evidence type="ECO:0000256" key="4">
    <source>
        <dbReference type="ARBA" id="ARBA00023136"/>
    </source>
</evidence>
<dbReference type="OrthoDB" id="9255971at2"/>
<reference evidence="8 9" key="1">
    <citation type="submission" date="2017-07" db="EMBL/GenBank/DDBJ databases">
        <title>Amycolatopsis antarcticus sp. nov., isolated from the surface of an Antarcticus brown macroalga.</title>
        <authorList>
            <person name="Wang J."/>
            <person name="Leiva S."/>
            <person name="Huang J."/>
            <person name="Huang Y."/>
        </authorList>
    </citation>
    <scope>NUCLEOTIDE SEQUENCE [LARGE SCALE GENOMIC DNA]</scope>
    <source>
        <strain evidence="8 9">AU-G6</strain>
    </source>
</reference>
<dbReference type="GO" id="GO:0046677">
    <property type="term" value="P:response to antibiotic"/>
    <property type="evidence" value="ECO:0007669"/>
    <property type="project" value="UniProtKB-KW"/>
</dbReference>
<keyword evidence="5" id="KW-0046">Antibiotic resistance</keyword>
<evidence type="ECO:0000313" key="8">
    <source>
        <dbReference type="EMBL" id="OZM73514.1"/>
    </source>
</evidence>
<feature type="transmembrane region" description="Helical" evidence="6">
    <location>
        <begin position="172"/>
        <end position="190"/>
    </location>
</feature>
<dbReference type="PANTHER" id="PTHR43229:SF2">
    <property type="entry name" value="NODULATION PROTEIN J"/>
    <property type="match status" value="1"/>
</dbReference>
<dbReference type="InParanoid" id="A0A263D4T4"/>
<dbReference type="AlphaFoldDB" id="A0A263D4T4"/>
<keyword evidence="9" id="KW-1185">Reference proteome</keyword>
<accession>A0A263D4T4</accession>
<comment type="caution">
    <text evidence="8">The sequence shown here is derived from an EMBL/GenBank/DDBJ whole genome shotgun (WGS) entry which is preliminary data.</text>
</comment>
<feature type="transmembrane region" description="Helical" evidence="6">
    <location>
        <begin position="56"/>
        <end position="81"/>
    </location>
</feature>
<dbReference type="InterPro" id="IPR047817">
    <property type="entry name" value="ABC2_TM_bact-type"/>
</dbReference>
<comment type="subcellular location">
    <subcellularLocation>
        <location evidence="6">Cell membrane</location>
        <topology evidence="6">Multi-pass membrane protein</topology>
    </subcellularLocation>
    <subcellularLocation>
        <location evidence="1">Membrane</location>
        <topology evidence="1">Multi-pass membrane protein</topology>
    </subcellularLocation>
</comment>
<feature type="domain" description="ABC transmembrane type-2" evidence="7">
    <location>
        <begin position="21"/>
        <end position="253"/>
    </location>
</feature>
<protein>
    <recommendedName>
        <fullName evidence="6">Transport permease protein</fullName>
    </recommendedName>
</protein>
<comment type="similarity">
    <text evidence="6">Belongs to the ABC-2 integral membrane protein family.</text>
</comment>
<sequence length="255" mass="27571">MLRDAWLIFRRDITLSLRNPAWIAIGLLQPILYLFLFGPLLEPIIESTPGFPAGNAWAILTPALIVQLALFGSMFVGYALLADLRSGVVERLRVTPANRLSLLLGKVVANALQTVFQSVLIIALTLVVFDLQAPPGGIVLCLVIATLLAIALTSASYALALRMKSEEAFSGTLQTVLMPVLLLSGIFLPITTGLAPDWLYTISRINPFTHIVDAGRATFRGDLGSDALFTGGVVLLVLTAICLWWGARTFQRDNA</sequence>
<feature type="transmembrane region" description="Helical" evidence="6">
    <location>
        <begin position="102"/>
        <end position="129"/>
    </location>
</feature>
<evidence type="ECO:0000259" key="7">
    <source>
        <dbReference type="PROSITE" id="PS51012"/>
    </source>
</evidence>
<keyword evidence="6" id="KW-1003">Cell membrane</keyword>
<gene>
    <name evidence="8" type="ORF">CFN78_08185</name>
</gene>
<dbReference type="GO" id="GO:0043190">
    <property type="term" value="C:ATP-binding cassette (ABC) transporter complex"/>
    <property type="evidence" value="ECO:0007669"/>
    <property type="project" value="InterPro"/>
</dbReference>
<dbReference type="RefSeq" id="WP_094862030.1">
    <property type="nucleotide sequence ID" value="NZ_NKYE01000004.1"/>
</dbReference>
<evidence type="ECO:0000256" key="2">
    <source>
        <dbReference type="ARBA" id="ARBA00022692"/>
    </source>
</evidence>
<dbReference type="Proteomes" id="UP000242444">
    <property type="component" value="Unassembled WGS sequence"/>
</dbReference>
<proteinExistence type="inferred from homology"/>
<dbReference type="GO" id="GO:0140359">
    <property type="term" value="F:ABC-type transporter activity"/>
    <property type="evidence" value="ECO:0007669"/>
    <property type="project" value="InterPro"/>
</dbReference>
<keyword evidence="3 6" id="KW-1133">Transmembrane helix</keyword>
<evidence type="ECO:0000256" key="1">
    <source>
        <dbReference type="ARBA" id="ARBA00004141"/>
    </source>
</evidence>
<evidence type="ECO:0000256" key="5">
    <source>
        <dbReference type="ARBA" id="ARBA00023251"/>
    </source>
</evidence>
<dbReference type="InterPro" id="IPR051784">
    <property type="entry name" value="Nod_factor_ABC_transporter"/>
</dbReference>
<name>A0A263D4T4_9PSEU</name>
<feature type="transmembrane region" description="Helical" evidence="6">
    <location>
        <begin position="21"/>
        <end position="41"/>
    </location>
</feature>
<feature type="transmembrane region" description="Helical" evidence="6">
    <location>
        <begin position="135"/>
        <end position="160"/>
    </location>
</feature>